<evidence type="ECO:0000313" key="1">
    <source>
        <dbReference type="EMBL" id="KAF4103766.1"/>
    </source>
</evidence>
<dbReference type="Proteomes" id="UP000579812">
    <property type="component" value="Unassembled WGS sequence"/>
</dbReference>
<name>A0A7J6C972_9TELE</name>
<reference evidence="1 2" key="1">
    <citation type="submission" date="2020-04" db="EMBL/GenBank/DDBJ databases">
        <title>Chromosome-level genome assembly of a cyprinid fish Onychostoma macrolepis by integration of Nanopore Sequencing, Bionano and Hi-C technology.</title>
        <authorList>
            <person name="Wang D."/>
        </authorList>
    </citation>
    <scope>NUCLEOTIDE SEQUENCE [LARGE SCALE GENOMIC DNA]</scope>
    <source>
        <strain evidence="1">SWU-2019</strain>
        <tissue evidence="1">Muscle</tissue>
    </source>
</reference>
<organism evidence="1 2">
    <name type="scientific">Onychostoma macrolepis</name>
    <dbReference type="NCBI Taxonomy" id="369639"/>
    <lineage>
        <taxon>Eukaryota</taxon>
        <taxon>Metazoa</taxon>
        <taxon>Chordata</taxon>
        <taxon>Craniata</taxon>
        <taxon>Vertebrata</taxon>
        <taxon>Euteleostomi</taxon>
        <taxon>Actinopterygii</taxon>
        <taxon>Neopterygii</taxon>
        <taxon>Teleostei</taxon>
        <taxon>Ostariophysi</taxon>
        <taxon>Cypriniformes</taxon>
        <taxon>Cyprinidae</taxon>
        <taxon>Acrossocheilinae</taxon>
        <taxon>Onychostoma</taxon>
    </lineage>
</organism>
<proteinExistence type="predicted"/>
<dbReference type="AlphaFoldDB" id="A0A7J6C972"/>
<dbReference type="EMBL" id="JAAMOB010000015">
    <property type="protein sequence ID" value="KAF4103766.1"/>
    <property type="molecule type" value="Genomic_DNA"/>
</dbReference>
<sequence>MFVPLYSFASSREYRRGHAPFALALDATDKGVQPLPWRMPPCVTLELGTYKTWHAASPCPPNSAAIVSVRRVQPQQPSTCTVCEVSRWLAGPTTLVRARGTRGVQIPRRASGLVLATAAHILKLIDTEKISMAPAKDDTQIREAPIFWSRCSCPSTLRPSSREYRRQRPRPPFALALRCHGQGCPAPSFGGCRRASLWNWARVQNLARGVALSPKLGERLCQSGRVQPQQPSTCTVCEVSRWLAGPHHLGESSQEREGYRYLERASSLVLATAAHILKLDRYRED</sequence>
<accession>A0A7J6C972</accession>
<keyword evidence="2" id="KW-1185">Reference proteome</keyword>
<protein>
    <submittedName>
        <fullName evidence="1">Uncharacterized protein</fullName>
    </submittedName>
</protein>
<evidence type="ECO:0000313" key="2">
    <source>
        <dbReference type="Proteomes" id="UP000579812"/>
    </source>
</evidence>
<gene>
    <name evidence="1" type="ORF">G5714_014753</name>
</gene>
<comment type="caution">
    <text evidence="1">The sequence shown here is derived from an EMBL/GenBank/DDBJ whole genome shotgun (WGS) entry which is preliminary data.</text>
</comment>